<dbReference type="Gene3D" id="3.50.50.60">
    <property type="entry name" value="FAD/NAD(P)-binding domain"/>
    <property type="match status" value="3"/>
</dbReference>
<keyword evidence="7" id="KW-1133">Transmembrane helix</keyword>
<dbReference type="RefSeq" id="WP_258844928.1">
    <property type="nucleotide sequence ID" value="NZ_JANUGX010000007.1"/>
</dbReference>
<dbReference type="InterPro" id="IPR051820">
    <property type="entry name" value="FAD-binding_MO"/>
</dbReference>
<dbReference type="Pfam" id="PF13450">
    <property type="entry name" value="NAD_binding_8"/>
    <property type="match status" value="1"/>
</dbReference>
<comment type="caution">
    <text evidence="8">The sequence shown here is derived from an EMBL/GenBank/DDBJ whole genome shotgun (WGS) entry which is preliminary data.</text>
</comment>
<evidence type="ECO:0000256" key="6">
    <source>
        <dbReference type="ARBA" id="ARBA00023033"/>
    </source>
</evidence>
<keyword evidence="3" id="KW-0285">Flavoprotein</keyword>
<organism evidence="8 9">
    <name type="scientific">Massilia norwichensis</name>
    <dbReference type="NCBI Taxonomy" id="1442366"/>
    <lineage>
        <taxon>Bacteria</taxon>
        <taxon>Pseudomonadati</taxon>
        <taxon>Pseudomonadota</taxon>
        <taxon>Betaproteobacteria</taxon>
        <taxon>Burkholderiales</taxon>
        <taxon>Oxalobacteraceae</taxon>
        <taxon>Telluria group</taxon>
        <taxon>Massilia</taxon>
    </lineage>
</organism>
<keyword evidence="4" id="KW-0274">FAD</keyword>
<feature type="transmembrane region" description="Helical" evidence="7">
    <location>
        <begin position="12"/>
        <end position="32"/>
    </location>
</feature>
<evidence type="ECO:0000256" key="5">
    <source>
        <dbReference type="ARBA" id="ARBA00023002"/>
    </source>
</evidence>
<evidence type="ECO:0000313" key="8">
    <source>
        <dbReference type="EMBL" id="MCS0589159.1"/>
    </source>
</evidence>
<evidence type="ECO:0000313" key="9">
    <source>
        <dbReference type="Proteomes" id="UP001205560"/>
    </source>
</evidence>
<keyword evidence="5" id="KW-0560">Oxidoreductase</keyword>
<keyword evidence="9" id="KW-1185">Reference proteome</keyword>
<evidence type="ECO:0000256" key="1">
    <source>
        <dbReference type="ARBA" id="ARBA00001974"/>
    </source>
</evidence>
<dbReference type="InterPro" id="IPR036188">
    <property type="entry name" value="FAD/NAD-bd_sf"/>
</dbReference>
<evidence type="ECO:0000256" key="3">
    <source>
        <dbReference type="ARBA" id="ARBA00022630"/>
    </source>
</evidence>
<reference evidence="8 9" key="1">
    <citation type="submission" date="2022-08" db="EMBL/GenBank/DDBJ databases">
        <title>Reclassification of Massilia species as members of the genera Telluria, Duganella, Pseudoduganella, Mokoshia gen. nov. and Zemynaea gen. nov. using orthogonal and non-orthogonal genome-based approaches.</title>
        <authorList>
            <person name="Bowman J.P."/>
        </authorList>
    </citation>
    <scope>NUCLEOTIDE SEQUENCE [LARGE SCALE GENOMIC DNA]</scope>
    <source>
        <strain evidence="8 9">LMG 28164</strain>
    </source>
</reference>
<dbReference type="PRINTS" id="PR00411">
    <property type="entry name" value="PNDRDTASEI"/>
</dbReference>
<proteinExistence type="inferred from homology"/>
<gene>
    <name evidence="8" type="ORF">NX782_08065</name>
</gene>
<keyword evidence="7" id="KW-0812">Transmembrane</keyword>
<dbReference type="PANTHER" id="PTHR43872">
    <property type="entry name" value="MONOOXYGENASE, PUTATIVE (AFU_ORTHOLOGUE AFUA_8G02570)-RELATED"/>
    <property type="match status" value="1"/>
</dbReference>
<dbReference type="Pfam" id="PF00743">
    <property type="entry name" value="FMO-like"/>
    <property type="match status" value="1"/>
</dbReference>
<comment type="cofactor">
    <cofactor evidence="1">
        <name>FAD</name>
        <dbReference type="ChEBI" id="CHEBI:57692"/>
    </cofactor>
</comment>
<evidence type="ECO:0000256" key="2">
    <source>
        <dbReference type="ARBA" id="ARBA00010139"/>
    </source>
</evidence>
<dbReference type="PANTHER" id="PTHR43872:SF1">
    <property type="entry name" value="MONOOXYGENASE, PUTATIVE (AFU_ORTHOLOGUE AFUA_8G02570)-RELATED"/>
    <property type="match status" value="1"/>
</dbReference>
<name>A0ABT2A4S6_9BURK</name>
<dbReference type="EMBL" id="JANUGX010000007">
    <property type="protein sequence ID" value="MCS0589159.1"/>
    <property type="molecule type" value="Genomic_DNA"/>
</dbReference>
<protein>
    <submittedName>
        <fullName evidence="8">NAD(P)/FAD-dependent oxidoreductase</fullName>
    </submittedName>
</protein>
<dbReference type="Proteomes" id="UP001205560">
    <property type="component" value="Unassembled WGS sequence"/>
</dbReference>
<comment type="similarity">
    <text evidence="2">Belongs to the FAD-binding monooxygenase family.</text>
</comment>
<accession>A0ABT2A4S6</accession>
<keyword evidence="6" id="KW-0503">Monooxygenase</keyword>
<sequence length="494" mass="55436">MQASSSTTQGGELLDVLIVGAGLSGIGAAWYLQQRCPNKRYAILEAREAIGGTWDLFRYPGVRSDSDMYTLGYAFQPWTAGKAIADGPSIRNYIRDTARDNGIDRHIRFKHKVTAASWSSQDACWTVQALHDGAAVTIRTRFLYMCSGYYSYEEAYRPDFEDEDRYQGRIVQPQFWPQDLDYGGKRVVVVGSGATAVTLVPAMADKAAHVTMLQRSPTYVVTRPSEYGFARRFRSWLPEKTAYWATRWRVIVESMLLYRVARSKPELAKQKIVAMARHQLGKDFDVATHFTPDYKPWDQRVCVVPDGDMFKAIRKGRASVVTDHIARFTEIGILLKSGKELAADVVVLATGLKIKVLGGVAVTVDGKPFHASESMSYKGMMLSELPNCVMTFGYTNASWTLKADLTAAYVCRLLRYMDRKGIAIAVPRREAGVEPEPFLNFTSGYVQRAKGELPQQGSRRPWQVYQNYLQDMITIRYGRLADGVMHFGAKGVMP</sequence>
<evidence type="ECO:0000256" key="7">
    <source>
        <dbReference type="SAM" id="Phobius"/>
    </source>
</evidence>
<keyword evidence="7" id="KW-0472">Membrane</keyword>
<dbReference type="InterPro" id="IPR020946">
    <property type="entry name" value="Flavin_mOase-like"/>
</dbReference>
<evidence type="ECO:0000256" key="4">
    <source>
        <dbReference type="ARBA" id="ARBA00022827"/>
    </source>
</evidence>
<dbReference type="SUPFAM" id="SSF51905">
    <property type="entry name" value="FAD/NAD(P)-binding domain"/>
    <property type="match status" value="2"/>
</dbReference>